<sequence>MINTNTSPMKETEKVNYQILEPLLNQILFGKPDKPVFDNGKTDICKDFLQTKSNYEKDSCIIEEYIGKQTEIILNNFSKEDRFSTFKIIIADPLYIDIIIFQAKINNNDISINNIENVREEIIKQLFIYIQNDNVNFYIKRFFALYFEELFYFEYVYDNQITENEYLEIYSRNTNPKTLV</sequence>
<dbReference type="Proteomes" id="UP000817854">
    <property type="component" value="Unassembled WGS sequence"/>
</dbReference>
<evidence type="ECO:0000313" key="1">
    <source>
        <dbReference type="EMBL" id="NHN25247.1"/>
    </source>
</evidence>
<gene>
    <name evidence="1" type="ORF">FIA58_006105</name>
</gene>
<reference evidence="1 2" key="2">
    <citation type="submission" date="2019-05" db="EMBL/GenBank/DDBJ databases">
        <authorList>
            <person name="Lianzixin W."/>
        </authorList>
    </citation>
    <scope>NUCLEOTIDE SEQUENCE [LARGE SCALE GENOMIC DNA]</scope>
    <source>
        <strain evidence="1 2">EC11</strain>
    </source>
</reference>
<keyword evidence="2" id="KW-1185">Reference proteome</keyword>
<accession>A0ABX0IN63</accession>
<evidence type="ECO:0000313" key="2">
    <source>
        <dbReference type="Proteomes" id="UP000817854"/>
    </source>
</evidence>
<organism evidence="1 2">
    <name type="scientific">Flavobacterium jejuense</name>
    <dbReference type="NCBI Taxonomy" id="1544455"/>
    <lineage>
        <taxon>Bacteria</taxon>
        <taxon>Pseudomonadati</taxon>
        <taxon>Bacteroidota</taxon>
        <taxon>Flavobacteriia</taxon>
        <taxon>Flavobacteriales</taxon>
        <taxon>Flavobacteriaceae</taxon>
        <taxon>Flavobacterium</taxon>
    </lineage>
</organism>
<reference evidence="1 2" key="3">
    <citation type="submission" date="2020-02" db="EMBL/GenBank/DDBJ databases">
        <title>Flavobacterium profundi sp. nov., isolated from a deep-sea seamount.</title>
        <authorList>
            <person name="Zhang D.-C."/>
        </authorList>
    </citation>
    <scope>NUCLEOTIDE SEQUENCE [LARGE SCALE GENOMIC DNA]</scope>
    <source>
        <strain evidence="1 2">EC11</strain>
    </source>
</reference>
<reference evidence="2" key="1">
    <citation type="submission" date="2019-05" db="EMBL/GenBank/DDBJ databases">
        <title>Flavobacterium profundi sp. nov., isolated from a deep-sea seamount.</title>
        <authorList>
            <person name="Zhang D.-C."/>
        </authorList>
    </citation>
    <scope>NUCLEOTIDE SEQUENCE [LARGE SCALE GENOMIC DNA]</scope>
    <source>
        <strain evidence="2">EC11</strain>
    </source>
</reference>
<proteinExistence type="predicted"/>
<dbReference type="EMBL" id="VEVQ02000003">
    <property type="protein sequence ID" value="NHN25247.1"/>
    <property type="molecule type" value="Genomic_DNA"/>
</dbReference>
<comment type="caution">
    <text evidence="1">The sequence shown here is derived from an EMBL/GenBank/DDBJ whole genome shotgun (WGS) entry which is preliminary data.</text>
</comment>
<protein>
    <submittedName>
        <fullName evidence="1">Uncharacterized protein</fullName>
    </submittedName>
</protein>
<dbReference type="RefSeq" id="WP_140961225.1">
    <property type="nucleotide sequence ID" value="NZ_VEVQ02000003.1"/>
</dbReference>
<name>A0ABX0IN63_9FLAO</name>